<accession>A0A350H9A2</accession>
<dbReference type="Proteomes" id="UP000264062">
    <property type="component" value="Unassembled WGS sequence"/>
</dbReference>
<evidence type="ECO:0000313" key="3">
    <source>
        <dbReference type="Proteomes" id="UP000264062"/>
    </source>
</evidence>
<feature type="compositionally biased region" description="Basic residues" evidence="1">
    <location>
        <begin position="65"/>
        <end position="75"/>
    </location>
</feature>
<protein>
    <submittedName>
        <fullName evidence="2">Phosphate ABC transporter substrate-binding protein</fullName>
    </submittedName>
</protein>
<name>A0A350H9A2_UNCW3</name>
<sequence length="82" mass="9419">METHRKIRHYKSRKKVADSFGKGEDGAVDLPVKASGTKISRMLKSKKACPFCFPHGPETPNATAKKNKKSWKNRRKEQYKED</sequence>
<evidence type="ECO:0000313" key="2">
    <source>
        <dbReference type="EMBL" id="HAV92118.1"/>
    </source>
</evidence>
<comment type="caution">
    <text evidence="2">The sequence shown here is derived from an EMBL/GenBank/DDBJ whole genome shotgun (WGS) entry which is preliminary data.</text>
</comment>
<organism evidence="2 3">
    <name type="scientific">candidate division WOR-3 bacterium</name>
    <dbReference type="NCBI Taxonomy" id="2052148"/>
    <lineage>
        <taxon>Bacteria</taxon>
        <taxon>Bacteria division WOR-3</taxon>
    </lineage>
</organism>
<proteinExistence type="predicted"/>
<dbReference type="EMBL" id="DMZY01000087">
    <property type="protein sequence ID" value="HAV92118.1"/>
    <property type="molecule type" value="Genomic_DNA"/>
</dbReference>
<reference evidence="2 3" key="1">
    <citation type="journal article" date="2018" name="Nat. Biotechnol.">
        <title>A standardized bacterial taxonomy based on genome phylogeny substantially revises the tree of life.</title>
        <authorList>
            <person name="Parks D.H."/>
            <person name="Chuvochina M."/>
            <person name="Waite D.W."/>
            <person name="Rinke C."/>
            <person name="Skarshewski A."/>
            <person name="Chaumeil P.A."/>
            <person name="Hugenholtz P."/>
        </authorList>
    </citation>
    <scope>NUCLEOTIDE SEQUENCE [LARGE SCALE GENOMIC DNA]</scope>
    <source>
        <strain evidence="2">UBA9956</strain>
    </source>
</reference>
<feature type="region of interest" description="Disordered" evidence="1">
    <location>
        <begin position="54"/>
        <end position="82"/>
    </location>
</feature>
<gene>
    <name evidence="2" type="ORF">DCW38_02940</name>
</gene>
<evidence type="ECO:0000256" key="1">
    <source>
        <dbReference type="SAM" id="MobiDB-lite"/>
    </source>
</evidence>
<dbReference type="AlphaFoldDB" id="A0A350H9A2"/>